<accession>A0ABU6Q833</accession>
<name>A0ABU6Q833_9FABA</name>
<comment type="caution">
    <text evidence="1">The sequence shown here is derived from an EMBL/GenBank/DDBJ whole genome shotgun (WGS) entry which is preliminary data.</text>
</comment>
<sequence length="186" mass="20235">MRAGGELIGEQAPNQLFRCSRQLPVAITFDPELRLTHGLRLCEALVVLFTIITHAKHGVVDVKCWRNGGRDDPIGVRERVQNALGIDSSSSESIPLSSNVILKNELIKDEVVTSHVQYTLFIQNKNREPRSRGACEANDSTYGNSGPSGVVSAVGSFFTRGTKANVAAYGSGRGAFCYRPGYQPRV</sequence>
<protein>
    <submittedName>
        <fullName evidence="1">Uncharacterized protein</fullName>
    </submittedName>
</protein>
<proteinExistence type="predicted"/>
<evidence type="ECO:0000313" key="1">
    <source>
        <dbReference type="EMBL" id="MED6107971.1"/>
    </source>
</evidence>
<evidence type="ECO:0000313" key="2">
    <source>
        <dbReference type="Proteomes" id="UP001341840"/>
    </source>
</evidence>
<dbReference type="Proteomes" id="UP001341840">
    <property type="component" value="Unassembled WGS sequence"/>
</dbReference>
<dbReference type="EMBL" id="JASCZI010000058">
    <property type="protein sequence ID" value="MED6107971.1"/>
    <property type="molecule type" value="Genomic_DNA"/>
</dbReference>
<organism evidence="1 2">
    <name type="scientific">Stylosanthes scabra</name>
    <dbReference type="NCBI Taxonomy" id="79078"/>
    <lineage>
        <taxon>Eukaryota</taxon>
        <taxon>Viridiplantae</taxon>
        <taxon>Streptophyta</taxon>
        <taxon>Embryophyta</taxon>
        <taxon>Tracheophyta</taxon>
        <taxon>Spermatophyta</taxon>
        <taxon>Magnoliopsida</taxon>
        <taxon>eudicotyledons</taxon>
        <taxon>Gunneridae</taxon>
        <taxon>Pentapetalae</taxon>
        <taxon>rosids</taxon>
        <taxon>fabids</taxon>
        <taxon>Fabales</taxon>
        <taxon>Fabaceae</taxon>
        <taxon>Papilionoideae</taxon>
        <taxon>50 kb inversion clade</taxon>
        <taxon>dalbergioids sensu lato</taxon>
        <taxon>Dalbergieae</taxon>
        <taxon>Pterocarpus clade</taxon>
        <taxon>Stylosanthes</taxon>
    </lineage>
</organism>
<keyword evidence="2" id="KW-1185">Reference proteome</keyword>
<reference evidence="1 2" key="1">
    <citation type="journal article" date="2023" name="Plants (Basel)">
        <title>Bridging the Gap: Combining Genomics and Transcriptomics Approaches to Understand Stylosanthes scabra, an Orphan Legume from the Brazilian Caatinga.</title>
        <authorList>
            <person name="Ferreira-Neto J.R.C."/>
            <person name="da Silva M.D."/>
            <person name="Binneck E."/>
            <person name="de Melo N.F."/>
            <person name="da Silva R.H."/>
            <person name="de Melo A.L.T.M."/>
            <person name="Pandolfi V."/>
            <person name="Bustamante F.O."/>
            <person name="Brasileiro-Vidal A.C."/>
            <person name="Benko-Iseppon A.M."/>
        </authorList>
    </citation>
    <scope>NUCLEOTIDE SEQUENCE [LARGE SCALE GENOMIC DNA]</scope>
    <source>
        <tissue evidence="1">Leaves</tissue>
    </source>
</reference>
<gene>
    <name evidence="1" type="ORF">PIB30_018999</name>
</gene>